<reference evidence="3" key="1">
    <citation type="journal article" date="2019" name="Int. J. Syst. Evol. Microbiol.">
        <title>The Global Catalogue of Microorganisms (GCM) 10K type strain sequencing project: providing services to taxonomists for standard genome sequencing and annotation.</title>
        <authorList>
            <consortium name="The Broad Institute Genomics Platform"/>
            <consortium name="The Broad Institute Genome Sequencing Center for Infectious Disease"/>
            <person name="Wu L."/>
            <person name="Ma J."/>
        </authorList>
    </citation>
    <scope>NUCLEOTIDE SEQUENCE [LARGE SCALE GENOMIC DNA]</scope>
    <source>
        <strain evidence="3">CCUG 71848</strain>
    </source>
</reference>
<evidence type="ECO:0000313" key="3">
    <source>
        <dbReference type="Proteomes" id="UP001597156"/>
    </source>
</evidence>
<dbReference type="Gene3D" id="3.40.630.30">
    <property type="match status" value="1"/>
</dbReference>
<dbReference type="SUPFAM" id="SSF55729">
    <property type="entry name" value="Acyl-CoA N-acyltransferases (Nat)"/>
    <property type="match status" value="1"/>
</dbReference>
<organism evidence="2 3">
    <name type="scientific">Lentilactobacillus raoultii</name>
    <dbReference type="NCBI Taxonomy" id="1987503"/>
    <lineage>
        <taxon>Bacteria</taxon>
        <taxon>Bacillati</taxon>
        <taxon>Bacillota</taxon>
        <taxon>Bacilli</taxon>
        <taxon>Lactobacillales</taxon>
        <taxon>Lactobacillaceae</taxon>
        <taxon>Lentilactobacillus</taxon>
    </lineage>
</organism>
<accession>A0ABW3PIS4</accession>
<evidence type="ECO:0000259" key="1">
    <source>
        <dbReference type="PROSITE" id="PS51186"/>
    </source>
</evidence>
<name>A0ABW3PIS4_9LACO</name>
<dbReference type="Pfam" id="PF13673">
    <property type="entry name" value="Acetyltransf_10"/>
    <property type="match status" value="1"/>
</dbReference>
<feature type="domain" description="N-acetyltransferase" evidence="1">
    <location>
        <begin position="2"/>
        <end position="133"/>
    </location>
</feature>
<protein>
    <submittedName>
        <fullName evidence="2">GNAT family N-acetyltransferase</fullName>
        <ecNumber evidence="2">2.3.-.-</ecNumber>
    </submittedName>
</protein>
<comment type="caution">
    <text evidence="2">The sequence shown here is derived from an EMBL/GenBank/DDBJ whole genome shotgun (WGS) entry which is preliminary data.</text>
</comment>
<dbReference type="Proteomes" id="UP001597156">
    <property type="component" value="Unassembled WGS sequence"/>
</dbReference>
<dbReference type="PROSITE" id="PS51186">
    <property type="entry name" value="GNAT"/>
    <property type="match status" value="1"/>
</dbReference>
<dbReference type="InterPro" id="IPR016181">
    <property type="entry name" value="Acyl_CoA_acyltransferase"/>
</dbReference>
<dbReference type="GO" id="GO:0016746">
    <property type="term" value="F:acyltransferase activity"/>
    <property type="evidence" value="ECO:0007669"/>
    <property type="project" value="UniProtKB-KW"/>
</dbReference>
<keyword evidence="2" id="KW-0012">Acyltransferase</keyword>
<dbReference type="PANTHER" id="PTHR43233">
    <property type="entry name" value="FAMILY N-ACETYLTRANSFERASE, PUTATIVE (AFU_ORTHOLOGUE AFUA_6G03350)-RELATED"/>
    <property type="match status" value="1"/>
</dbReference>
<gene>
    <name evidence="2" type="ORF">ACFQ22_14035</name>
</gene>
<dbReference type="CDD" id="cd04301">
    <property type="entry name" value="NAT_SF"/>
    <property type="match status" value="1"/>
</dbReference>
<evidence type="ECO:0000313" key="2">
    <source>
        <dbReference type="EMBL" id="MFD1126459.1"/>
    </source>
</evidence>
<dbReference type="EC" id="2.3.-.-" evidence="2"/>
<keyword evidence="2" id="KW-0808">Transferase</keyword>
<proteinExistence type="predicted"/>
<dbReference type="InterPro" id="IPR000182">
    <property type="entry name" value="GNAT_dom"/>
</dbReference>
<sequence length="133" mass="15304">MIKIRFNQRIALKDFLKLYRQASFEQGKLNDSPKRLQSMLDHTQLMVTVWDDKNLVGLARCLTDYESSCYLSELVISTNYRGRGLGKRLLMALHAYLGGRVSIILRAAPKAVGFYQALGYQEIANLVRLYRED</sequence>
<dbReference type="RefSeq" id="WP_121978681.1">
    <property type="nucleotide sequence ID" value="NZ_JBHTLH010000044.1"/>
</dbReference>
<dbReference type="EMBL" id="JBHTLH010000044">
    <property type="protein sequence ID" value="MFD1126459.1"/>
    <property type="molecule type" value="Genomic_DNA"/>
</dbReference>
<dbReference type="InterPro" id="IPR053144">
    <property type="entry name" value="Acetyltransferase_Butenolide"/>
</dbReference>
<keyword evidence="3" id="KW-1185">Reference proteome</keyword>
<dbReference type="PANTHER" id="PTHR43233:SF1">
    <property type="entry name" value="FAMILY N-ACETYLTRANSFERASE, PUTATIVE (AFU_ORTHOLOGUE AFUA_6G03350)-RELATED"/>
    <property type="match status" value="1"/>
</dbReference>